<dbReference type="KEGG" id="vg:80090784"/>
<feature type="region of interest" description="Disordered" evidence="1">
    <location>
        <begin position="143"/>
        <end position="203"/>
    </location>
</feature>
<sequence>MALVTITSAHDTAAGTLAPTPSGSLTFTPTRRRTEGDTIILPAPLTVELTAGAGSITLAPTPPGWAWRVQEAFDGQPRRVLHVTVPEVEAVNYAALPAVDPATLDPAAAPEAAWWALVGSTVEAGTVVGDDLILTRADGQEVNAGRVRGPQGIQGVQGVQGEPSTVPGPTGPKGDKGDTGADSTVPGPQGLTGPQGIQGLKGDPGGWVNSTVINVTGSTLDTYITPGTYFITSALASISPTNSAAWMEVLHYSGYVSQRIWSYANPRTVFSRTRNAVPTWTAWFPTNTTRTDQTAGRVIYQWDDLNSREQRIYGDTGWRDIGSLLINGATATVLHLKRTNDAVWLKIGGLQLPTAAATNAFLNLPTGFVVSSQFGILRETVNTGQAHGFQISSTASLYGTFGGNAVANNTTHRFQGMLTGVCEQVWPTSLPGVAVGNVMNT</sequence>
<protein>
    <recommendedName>
        <fullName evidence="4">Minor tail protein</fullName>
    </recommendedName>
</protein>
<feature type="compositionally biased region" description="Polar residues" evidence="1">
    <location>
        <begin position="19"/>
        <end position="29"/>
    </location>
</feature>
<dbReference type="RefSeq" id="YP_010761536.1">
    <property type="nucleotide sequence ID" value="NC_073598.1"/>
</dbReference>
<organism evidence="2 3">
    <name type="scientific">Arthrobacter phage BlueFeather</name>
    <dbReference type="NCBI Taxonomy" id="2713258"/>
    <lineage>
        <taxon>Viruses</taxon>
        <taxon>Duplodnaviria</taxon>
        <taxon>Heunggongvirae</taxon>
        <taxon>Uroviricota</taxon>
        <taxon>Caudoviricetes</taxon>
        <taxon>Caudoviricetes incertae sedis</taxon>
        <taxon>Bluefeathervirus</taxon>
        <taxon>Bluefeathervirus bluefeather</taxon>
    </lineage>
</organism>
<gene>
    <name evidence="2" type="primary">17</name>
    <name evidence="2" type="ORF">SEA_BLUEFEATHER_17</name>
</gene>
<evidence type="ECO:0008006" key="4">
    <source>
        <dbReference type="Google" id="ProtNLM"/>
    </source>
</evidence>
<evidence type="ECO:0000313" key="3">
    <source>
        <dbReference type="Proteomes" id="UP000501086"/>
    </source>
</evidence>
<feature type="region of interest" description="Disordered" evidence="1">
    <location>
        <begin position="13"/>
        <end position="33"/>
    </location>
</feature>
<evidence type="ECO:0000256" key="1">
    <source>
        <dbReference type="SAM" id="MobiDB-lite"/>
    </source>
</evidence>
<proteinExistence type="predicted"/>
<dbReference type="EMBL" id="MT024867">
    <property type="protein sequence ID" value="QIN94321.1"/>
    <property type="molecule type" value="Genomic_DNA"/>
</dbReference>
<reference evidence="2 3" key="1">
    <citation type="submission" date="2020-02" db="EMBL/GenBank/DDBJ databases">
        <authorList>
            <person name="Demo S.M."/>
            <person name="Guardino K.C."/>
            <person name="Hobbs B.M."/>
            <person name="Hoh K.J."/>
            <person name="Lee E."/>
            <person name="Vuong I.K."/>
            <person name="Kapinos A."/>
            <person name="Freise A.C."/>
            <person name="Reddi K."/>
            <person name="Moberg-Parker J."/>
            <person name="Garlena R.A."/>
            <person name="Russell D.A."/>
            <person name="Pope W.H."/>
            <person name="Jacobs-Sera D."/>
            <person name="Hatfull G.F."/>
        </authorList>
    </citation>
    <scope>NUCLEOTIDE SEQUENCE [LARGE SCALE GENOMIC DNA]</scope>
</reference>
<dbReference type="CDD" id="cd19958">
    <property type="entry name" value="pyocin_knob"/>
    <property type="match status" value="1"/>
</dbReference>
<feature type="compositionally biased region" description="Low complexity" evidence="1">
    <location>
        <begin position="145"/>
        <end position="161"/>
    </location>
</feature>
<name>A0A6G8R2D0_9CAUD</name>
<dbReference type="Proteomes" id="UP000501086">
    <property type="component" value="Segment"/>
</dbReference>
<accession>A0A6G8R2D0</accession>
<keyword evidence="3" id="KW-1185">Reference proteome</keyword>
<dbReference type="GeneID" id="80090784"/>
<evidence type="ECO:0000313" key="2">
    <source>
        <dbReference type="EMBL" id="QIN94321.1"/>
    </source>
</evidence>